<dbReference type="GeneID" id="66114382"/>
<gene>
    <name evidence="4" type="ORF">KQ657_001008</name>
</gene>
<dbReference type="GO" id="GO:0005737">
    <property type="term" value="C:cytoplasm"/>
    <property type="evidence" value="ECO:0007669"/>
    <property type="project" value="TreeGrafter"/>
</dbReference>
<comment type="similarity">
    <text evidence="1">Belongs to the 5'-AMP-activated protein kinase beta subunit family.</text>
</comment>
<dbReference type="GO" id="GO:0005634">
    <property type="term" value="C:nucleus"/>
    <property type="evidence" value="ECO:0007669"/>
    <property type="project" value="TreeGrafter"/>
</dbReference>
<organism evidence="4 5">
    <name type="scientific">Scheffersomyces spartinae</name>
    <dbReference type="NCBI Taxonomy" id="45513"/>
    <lineage>
        <taxon>Eukaryota</taxon>
        <taxon>Fungi</taxon>
        <taxon>Dikarya</taxon>
        <taxon>Ascomycota</taxon>
        <taxon>Saccharomycotina</taxon>
        <taxon>Pichiomycetes</taxon>
        <taxon>Debaryomycetaceae</taxon>
        <taxon>Scheffersomyces</taxon>
    </lineage>
</organism>
<dbReference type="GO" id="GO:0031588">
    <property type="term" value="C:nucleotide-activated protein kinase complex"/>
    <property type="evidence" value="ECO:0007669"/>
    <property type="project" value="TreeGrafter"/>
</dbReference>
<dbReference type="AlphaFoldDB" id="A0A9P8AIL3"/>
<dbReference type="RefSeq" id="XP_043048794.1">
    <property type="nucleotide sequence ID" value="XM_043191822.1"/>
</dbReference>
<dbReference type="EMBL" id="JAHMUF010000013">
    <property type="protein sequence ID" value="KAG7193246.1"/>
    <property type="molecule type" value="Genomic_DNA"/>
</dbReference>
<dbReference type="GO" id="GO:0007165">
    <property type="term" value="P:signal transduction"/>
    <property type="evidence" value="ECO:0007669"/>
    <property type="project" value="TreeGrafter"/>
</dbReference>
<dbReference type="InterPro" id="IPR050827">
    <property type="entry name" value="CRP1_MDG1_kinase"/>
</dbReference>
<accession>A0A9P8AIL3</accession>
<evidence type="ECO:0000313" key="5">
    <source>
        <dbReference type="Proteomes" id="UP000790833"/>
    </source>
</evidence>
<feature type="region of interest" description="Disordered" evidence="2">
    <location>
        <begin position="178"/>
        <end position="300"/>
    </location>
</feature>
<dbReference type="SUPFAM" id="SSF81296">
    <property type="entry name" value="E set domains"/>
    <property type="match status" value="1"/>
</dbReference>
<dbReference type="Pfam" id="PF16561">
    <property type="entry name" value="AMPK1_CBM"/>
    <property type="match status" value="1"/>
</dbReference>
<dbReference type="Proteomes" id="UP000790833">
    <property type="component" value="Unassembled WGS sequence"/>
</dbReference>
<feature type="compositionally biased region" description="Polar residues" evidence="2">
    <location>
        <begin position="233"/>
        <end position="256"/>
    </location>
</feature>
<dbReference type="CDD" id="cd02859">
    <property type="entry name" value="E_set_AMPKbeta_like_N"/>
    <property type="match status" value="1"/>
</dbReference>
<dbReference type="GO" id="GO:0019901">
    <property type="term" value="F:protein kinase binding"/>
    <property type="evidence" value="ECO:0007669"/>
    <property type="project" value="TreeGrafter"/>
</dbReference>
<evidence type="ECO:0000259" key="3">
    <source>
        <dbReference type="Pfam" id="PF16561"/>
    </source>
</evidence>
<reference evidence="4" key="1">
    <citation type="submission" date="2021-03" db="EMBL/GenBank/DDBJ databases">
        <authorList>
            <person name="Palmer J.M."/>
        </authorList>
    </citation>
    <scope>NUCLEOTIDE SEQUENCE</scope>
    <source>
        <strain evidence="4">ARV_011</strain>
    </source>
</reference>
<dbReference type="PANTHER" id="PTHR10343">
    <property type="entry name" value="5'-AMP-ACTIVATED PROTEIN KINASE , BETA SUBUNIT"/>
    <property type="match status" value="1"/>
</dbReference>
<feature type="domain" description="AMP-activated protein kinase glycogen-binding" evidence="3">
    <location>
        <begin position="12"/>
        <end position="81"/>
    </location>
</feature>
<evidence type="ECO:0000256" key="2">
    <source>
        <dbReference type="SAM" id="MobiDB-lite"/>
    </source>
</evidence>
<dbReference type="Gene3D" id="2.60.40.10">
    <property type="entry name" value="Immunoglobulins"/>
    <property type="match status" value="1"/>
</dbReference>
<feature type="compositionally biased region" description="Polar residues" evidence="2">
    <location>
        <begin position="186"/>
        <end position="195"/>
    </location>
</feature>
<sequence length="312" mass="33510">MSSRQTTDPAVRSVVVTGNFDNWSQSSDPLLKKDDGRFEGVIQFKKKEKLTFKFVVNGSDWVINPDYSTEWDNGIENNVIDESDLTVVEPFEELPSAAAKIEPEVVPPVTEHIPVQHQEEHDDDDEDLLISTHTDKDTELSQVSSYSAVSIPASTLEFVAVTPAVTEEAVILEDSIDIDDDGNATPIRSLSNSGIVSGAPATPTSPVDEDYDDDVEEVGNDSNSEVLPKSKESNTSGKSPSILNSINGNSHKNQSALKPVDILKAPGAFPSSPASLAGGDTATATASSTTTTGKASTKRDGFMGRFKSLFRY</sequence>
<dbReference type="PANTHER" id="PTHR10343:SF84">
    <property type="entry name" value="5'-AMP-ACTIVATED PROTEIN KINASE SUBUNIT BETA-1"/>
    <property type="match status" value="1"/>
</dbReference>
<comment type="caution">
    <text evidence="4">The sequence shown here is derived from an EMBL/GenBank/DDBJ whole genome shotgun (WGS) entry which is preliminary data.</text>
</comment>
<dbReference type="InterPro" id="IPR032640">
    <property type="entry name" value="AMPK1_CBM"/>
</dbReference>
<evidence type="ECO:0000256" key="1">
    <source>
        <dbReference type="ARBA" id="ARBA00010926"/>
    </source>
</evidence>
<dbReference type="InterPro" id="IPR013783">
    <property type="entry name" value="Ig-like_fold"/>
</dbReference>
<feature type="compositionally biased region" description="Acidic residues" evidence="2">
    <location>
        <begin position="207"/>
        <end position="219"/>
    </location>
</feature>
<dbReference type="InterPro" id="IPR014756">
    <property type="entry name" value="Ig_E-set"/>
</dbReference>
<dbReference type="OrthoDB" id="5873279at2759"/>
<name>A0A9P8AIL3_9ASCO</name>
<feature type="compositionally biased region" description="Low complexity" evidence="2">
    <location>
        <begin position="274"/>
        <end position="295"/>
    </location>
</feature>
<proteinExistence type="inferred from homology"/>
<evidence type="ECO:0000313" key="4">
    <source>
        <dbReference type="EMBL" id="KAG7193246.1"/>
    </source>
</evidence>
<protein>
    <recommendedName>
        <fullName evidence="3">AMP-activated protein kinase glycogen-binding domain-containing protein</fullName>
    </recommendedName>
</protein>
<keyword evidence="5" id="KW-1185">Reference proteome</keyword>